<dbReference type="SMART" id="SM00347">
    <property type="entry name" value="HTH_MARR"/>
    <property type="match status" value="1"/>
</dbReference>
<dbReference type="InterPro" id="IPR039422">
    <property type="entry name" value="MarR/SlyA-like"/>
</dbReference>
<dbReference type="PANTHER" id="PTHR33164:SF95">
    <property type="entry name" value="TRANSCRIPTIONAL REGULATOR"/>
    <property type="match status" value="1"/>
</dbReference>
<dbReference type="Gene3D" id="1.10.10.10">
    <property type="entry name" value="Winged helix-like DNA-binding domain superfamily/Winged helix DNA-binding domain"/>
    <property type="match status" value="1"/>
</dbReference>
<sequence>MDDQPDDGRAAPTRRDLAAMLAPLAQGFAAAELPILRAHDLTMWAYVVLITLADNPIRSQARLAAATGADKTRIIPILDDLQARGLIDRYPDPADRRVHLLALTDEGLRLCRAAQAQIQRHEEQVLARIDPADRAGLLRALEALTALPPEEITGEHESPTTS</sequence>
<accession>A0ABS6B7G4</accession>
<proteinExistence type="predicted"/>
<dbReference type="Pfam" id="PF12802">
    <property type="entry name" value="MarR_2"/>
    <property type="match status" value="1"/>
</dbReference>
<evidence type="ECO:0000313" key="2">
    <source>
        <dbReference type="EMBL" id="MBU3066261.1"/>
    </source>
</evidence>
<dbReference type="PANTHER" id="PTHR33164">
    <property type="entry name" value="TRANSCRIPTIONAL REGULATOR, MARR FAMILY"/>
    <property type="match status" value="1"/>
</dbReference>
<dbReference type="InterPro" id="IPR036390">
    <property type="entry name" value="WH_DNA-bd_sf"/>
</dbReference>
<dbReference type="SUPFAM" id="SSF46785">
    <property type="entry name" value="Winged helix' DNA-binding domain"/>
    <property type="match status" value="1"/>
</dbReference>
<evidence type="ECO:0000313" key="3">
    <source>
        <dbReference type="Proteomes" id="UP000733379"/>
    </source>
</evidence>
<comment type="caution">
    <text evidence="2">The sequence shown here is derived from an EMBL/GenBank/DDBJ whole genome shotgun (WGS) entry which is preliminary data.</text>
</comment>
<protein>
    <submittedName>
        <fullName evidence="2">Winged helix DNA-binding protein</fullName>
    </submittedName>
</protein>
<dbReference type="InterPro" id="IPR000835">
    <property type="entry name" value="HTH_MarR-typ"/>
</dbReference>
<dbReference type="PROSITE" id="PS50995">
    <property type="entry name" value="HTH_MARR_2"/>
    <property type="match status" value="1"/>
</dbReference>
<dbReference type="GO" id="GO:0003677">
    <property type="term" value="F:DNA binding"/>
    <property type="evidence" value="ECO:0007669"/>
    <property type="project" value="UniProtKB-KW"/>
</dbReference>
<keyword evidence="3" id="KW-1185">Reference proteome</keyword>
<dbReference type="InterPro" id="IPR036388">
    <property type="entry name" value="WH-like_DNA-bd_sf"/>
</dbReference>
<gene>
    <name evidence="2" type="ORF">KO481_32680</name>
</gene>
<name>A0ABS6B7G4_9NOCA</name>
<organism evidence="2 3">
    <name type="scientific">Nocardia albiluteola</name>
    <dbReference type="NCBI Taxonomy" id="2842303"/>
    <lineage>
        <taxon>Bacteria</taxon>
        <taxon>Bacillati</taxon>
        <taxon>Actinomycetota</taxon>
        <taxon>Actinomycetes</taxon>
        <taxon>Mycobacteriales</taxon>
        <taxon>Nocardiaceae</taxon>
        <taxon>Nocardia</taxon>
    </lineage>
</organism>
<feature type="domain" description="HTH marR-type" evidence="1">
    <location>
        <begin position="14"/>
        <end position="146"/>
    </location>
</feature>
<evidence type="ECO:0000259" key="1">
    <source>
        <dbReference type="PROSITE" id="PS50995"/>
    </source>
</evidence>
<dbReference type="RefSeq" id="WP_215922321.1">
    <property type="nucleotide sequence ID" value="NZ_JAHKNI010000013.1"/>
</dbReference>
<keyword evidence="2" id="KW-0238">DNA-binding</keyword>
<reference evidence="2 3" key="1">
    <citation type="submission" date="2021-06" db="EMBL/GenBank/DDBJ databases">
        <title>Actinomycetes sequencing.</title>
        <authorList>
            <person name="Shan Q."/>
        </authorList>
    </citation>
    <scope>NUCLEOTIDE SEQUENCE [LARGE SCALE GENOMIC DNA]</scope>
    <source>
        <strain evidence="2 3">NEAU-G5</strain>
    </source>
</reference>
<dbReference type="Proteomes" id="UP000733379">
    <property type="component" value="Unassembled WGS sequence"/>
</dbReference>
<dbReference type="PRINTS" id="PR00598">
    <property type="entry name" value="HTHMARR"/>
</dbReference>
<dbReference type="EMBL" id="JAHKNI010000013">
    <property type="protein sequence ID" value="MBU3066261.1"/>
    <property type="molecule type" value="Genomic_DNA"/>
</dbReference>